<proteinExistence type="predicted"/>
<keyword evidence="5" id="KW-0812">Transmembrane</keyword>
<evidence type="ECO:0000256" key="3">
    <source>
        <dbReference type="ARBA" id="ARBA00022840"/>
    </source>
</evidence>
<evidence type="ECO:0000313" key="8">
    <source>
        <dbReference type="Proteomes" id="UP000314982"/>
    </source>
</evidence>
<organism evidence="7 8">
    <name type="scientific">Hucho hucho</name>
    <name type="common">huchen</name>
    <dbReference type="NCBI Taxonomy" id="62062"/>
    <lineage>
        <taxon>Eukaryota</taxon>
        <taxon>Metazoa</taxon>
        <taxon>Chordata</taxon>
        <taxon>Craniata</taxon>
        <taxon>Vertebrata</taxon>
        <taxon>Euteleostomi</taxon>
        <taxon>Actinopterygii</taxon>
        <taxon>Neopterygii</taxon>
        <taxon>Teleostei</taxon>
        <taxon>Protacanthopterygii</taxon>
        <taxon>Salmoniformes</taxon>
        <taxon>Salmonidae</taxon>
        <taxon>Salmoninae</taxon>
        <taxon>Hucho</taxon>
    </lineage>
</organism>
<dbReference type="Ensembl" id="ENSHHUT00000015200.1">
    <property type="protein sequence ID" value="ENSHHUP00000014701.1"/>
    <property type="gene ID" value="ENSHHUG00000009108.1"/>
</dbReference>
<dbReference type="PROSITE" id="PS50011">
    <property type="entry name" value="PROTEIN_KINASE_DOM"/>
    <property type="match status" value="1"/>
</dbReference>
<dbReference type="InterPro" id="IPR000719">
    <property type="entry name" value="Prot_kinase_dom"/>
</dbReference>
<dbReference type="GO" id="GO:0004714">
    <property type="term" value="F:transmembrane receptor protein tyrosine kinase activity"/>
    <property type="evidence" value="ECO:0007669"/>
    <property type="project" value="TreeGrafter"/>
</dbReference>
<feature type="domain" description="Protein kinase" evidence="6">
    <location>
        <begin position="81"/>
        <end position="166"/>
    </location>
</feature>
<dbReference type="GO" id="GO:0001935">
    <property type="term" value="P:endothelial cell proliferation"/>
    <property type="evidence" value="ECO:0007669"/>
    <property type="project" value="TreeGrafter"/>
</dbReference>
<dbReference type="InterPro" id="IPR011009">
    <property type="entry name" value="Kinase-like_dom_sf"/>
</dbReference>
<dbReference type="GO" id="GO:0043235">
    <property type="term" value="C:receptor complex"/>
    <property type="evidence" value="ECO:0007669"/>
    <property type="project" value="TreeGrafter"/>
</dbReference>
<dbReference type="PANTHER" id="PTHR24416">
    <property type="entry name" value="TYROSINE-PROTEIN KINASE RECEPTOR"/>
    <property type="match status" value="1"/>
</dbReference>
<dbReference type="Pfam" id="PF07714">
    <property type="entry name" value="PK_Tyr_Ser-Thr"/>
    <property type="match status" value="1"/>
</dbReference>
<sequence>MLFFAILGSAGMTCITILLAFCIVLQLKRATFQRRMVQAFQNIVREEPVVQFSSGSLNLPSKKNKNPEKSVAYPTLEWSDIKFQDVIGEGNFGQVLKARIKKDGLRMDAAIKRMKEYASKDDHRDFAGELEVLCKLGHHPNIINLLGACEHRGNIMTSTSIRWVYC</sequence>
<dbReference type="GO" id="GO:0051897">
    <property type="term" value="P:positive regulation of phosphatidylinositol 3-kinase/protein kinase B signal transduction"/>
    <property type="evidence" value="ECO:0007669"/>
    <property type="project" value="TreeGrafter"/>
</dbReference>
<keyword evidence="5" id="KW-0472">Membrane</keyword>
<dbReference type="GeneTree" id="ENSGT00940000158840"/>
<accession>A0A4W5KRD9</accession>
<comment type="subcellular location">
    <subcellularLocation>
        <location evidence="1">Membrane</location>
        <topology evidence="1">Single-pass type I membrane protein</topology>
    </subcellularLocation>
</comment>
<dbReference type="GO" id="GO:0001525">
    <property type="term" value="P:angiogenesis"/>
    <property type="evidence" value="ECO:0007669"/>
    <property type="project" value="TreeGrafter"/>
</dbReference>
<keyword evidence="8" id="KW-1185">Reference proteome</keyword>
<keyword evidence="2 4" id="KW-0547">Nucleotide-binding</keyword>
<protein>
    <recommendedName>
        <fullName evidence="6">Protein kinase domain-containing protein</fullName>
    </recommendedName>
</protein>
<dbReference type="InterPro" id="IPR017441">
    <property type="entry name" value="Protein_kinase_ATP_BS"/>
</dbReference>
<dbReference type="AlphaFoldDB" id="A0A4W5KRD9"/>
<feature type="binding site" evidence="4">
    <location>
        <position position="112"/>
    </location>
    <ligand>
        <name>ATP</name>
        <dbReference type="ChEBI" id="CHEBI:30616"/>
    </ligand>
</feature>
<evidence type="ECO:0000259" key="6">
    <source>
        <dbReference type="PROSITE" id="PS50011"/>
    </source>
</evidence>
<dbReference type="STRING" id="62062.ENSHHUP00000014701"/>
<dbReference type="SUPFAM" id="SSF56112">
    <property type="entry name" value="Protein kinase-like (PK-like)"/>
    <property type="match status" value="1"/>
</dbReference>
<dbReference type="InterPro" id="IPR001245">
    <property type="entry name" value="Ser-Thr/Tyr_kinase_cat_dom"/>
</dbReference>
<evidence type="ECO:0000256" key="1">
    <source>
        <dbReference type="ARBA" id="ARBA00004479"/>
    </source>
</evidence>
<dbReference type="FunFam" id="3.30.200.20:FF:000113">
    <property type="entry name" value="Putative tyrosine-protein kinase receptor Tie-1"/>
    <property type="match status" value="1"/>
</dbReference>
<dbReference type="Proteomes" id="UP000314982">
    <property type="component" value="Unassembled WGS sequence"/>
</dbReference>
<evidence type="ECO:0000313" key="7">
    <source>
        <dbReference type="Ensembl" id="ENSHHUP00000014701.1"/>
    </source>
</evidence>
<dbReference type="GO" id="GO:0007169">
    <property type="term" value="P:cell surface receptor protein tyrosine kinase signaling pathway"/>
    <property type="evidence" value="ECO:0007669"/>
    <property type="project" value="TreeGrafter"/>
</dbReference>
<dbReference type="GO" id="GO:0005886">
    <property type="term" value="C:plasma membrane"/>
    <property type="evidence" value="ECO:0007669"/>
    <property type="project" value="TreeGrafter"/>
</dbReference>
<dbReference type="PROSITE" id="PS00107">
    <property type="entry name" value="PROTEIN_KINASE_ATP"/>
    <property type="match status" value="1"/>
</dbReference>
<dbReference type="GO" id="GO:0010595">
    <property type="term" value="P:positive regulation of endothelial cell migration"/>
    <property type="evidence" value="ECO:0007669"/>
    <property type="project" value="TreeGrafter"/>
</dbReference>
<dbReference type="GO" id="GO:0045766">
    <property type="term" value="P:positive regulation of angiogenesis"/>
    <property type="evidence" value="ECO:0007669"/>
    <property type="project" value="TreeGrafter"/>
</dbReference>
<feature type="transmembrane region" description="Helical" evidence="5">
    <location>
        <begin position="6"/>
        <end position="27"/>
    </location>
</feature>
<evidence type="ECO:0000256" key="4">
    <source>
        <dbReference type="PROSITE-ProRule" id="PRU10141"/>
    </source>
</evidence>
<dbReference type="InterPro" id="IPR050122">
    <property type="entry name" value="RTK"/>
</dbReference>
<dbReference type="GO" id="GO:0043410">
    <property type="term" value="P:positive regulation of MAPK cascade"/>
    <property type="evidence" value="ECO:0007669"/>
    <property type="project" value="TreeGrafter"/>
</dbReference>
<keyword evidence="3 4" id="KW-0067">ATP-binding</keyword>
<reference evidence="7" key="3">
    <citation type="submission" date="2025-09" db="UniProtKB">
        <authorList>
            <consortium name="Ensembl"/>
        </authorList>
    </citation>
    <scope>IDENTIFICATION</scope>
</reference>
<evidence type="ECO:0000256" key="5">
    <source>
        <dbReference type="SAM" id="Phobius"/>
    </source>
</evidence>
<keyword evidence="5" id="KW-1133">Transmembrane helix</keyword>
<reference evidence="8" key="1">
    <citation type="submission" date="2018-06" db="EMBL/GenBank/DDBJ databases">
        <title>Genome assembly of Danube salmon.</title>
        <authorList>
            <person name="Macqueen D.J."/>
            <person name="Gundappa M.K."/>
        </authorList>
    </citation>
    <scope>NUCLEOTIDE SEQUENCE [LARGE SCALE GENOMIC DNA]</scope>
</reference>
<evidence type="ECO:0000256" key="2">
    <source>
        <dbReference type="ARBA" id="ARBA00022741"/>
    </source>
</evidence>
<name>A0A4W5KRD9_9TELE</name>
<dbReference type="GO" id="GO:0005524">
    <property type="term" value="F:ATP binding"/>
    <property type="evidence" value="ECO:0007669"/>
    <property type="project" value="UniProtKB-UniRule"/>
</dbReference>
<dbReference type="Gene3D" id="3.30.200.20">
    <property type="entry name" value="Phosphorylase Kinase, domain 1"/>
    <property type="match status" value="1"/>
</dbReference>
<dbReference type="PANTHER" id="PTHR24416:SF125">
    <property type="entry name" value="ANGIOPOIETIN-1 RECEPTOR"/>
    <property type="match status" value="1"/>
</dbReference>
<reference evidence="7" key="2">
    <citation type="submission" date="2025-08" db="UniProtKB">
        <authorList>
            <consortium name="Ensembl"/>
        </authorList>
    </citation>
    <scope>IDENTIFICATION</scope>
</reference>